<dbReference type="GO" id="GO:0043410">
    <property type="term" value="P:positive regulation of MAPK cascade"/>
    <property type="evidence" value="ECO:0007669"/>
    <property type="project" value="InterPro"/>
</dbReference>
<organism evidence="6 7">
    <name type="scientific">Trichomonascus ciferrii</name>
    <dbReference type="NCBI Taxonomy" id="44093"/>
    <lineage>
        <taxon>Eukaryota</taxon>
        <taxon>Fungi</taxon>
        <taxon>Dikarya</taxon>
        <taxon>Ascomycota</taxon>
        <taxon>Saccharomycotina</taxon>
        <taxon>Dipodascomycetes</taxon>
        <taxon>Dipodascales</taxon>
        <taxon>Trichomonascaceae</taxon>
        <taxon>Trichomonascus</taxon>
        <taxon>Trichomonascus ciferrii complex</taxon>
    </lineage>
</organism>
<dbReference type="Pfam" id="PF15454">
    <property type="entry name" value="LAMTOR"/>
    <property type="match status" value="1"/>
</dbReference>
<evidence type="ECO:0000313" key="7">
    <source>
        <dbReference type="Proteomes" id="UP000761534"/>
    </source>
</evidence>
<dbReference type="EMBL" id="SWFS01000066">
    <property type="protein sequence ID" value="KAA8917095.1"/>
    <property type="molecule type" value="Genomic_DNA"/>
</dbReference>
<keyword evidence="2" id="KW-0519">Myristate</keyword>
<keyword evidence="3" id="KW-0472">Membrane</keyword>
<comment type="subcellular location">
    <subcellularLocation>
        <location evidence="1">Endomembrane system</location>
    </subcellularLocation>
</comment>
<comment type="caution">
    <text evidence="6">The sequence shown here is derived from an EMBL/GenBank/DDBJ whole genome shotgun (WGS) entry which is preliminary data.</text>
</comment>
<dbReference type="InterPro" id="IPR028209">
    <property type="entry name" value="LAMTOR1/MEH1"/>
</dbReference>
<gene>
    <name evidence="6" type="ORF">TRICI_000767</name>
</gene>
<dbReference type="GO" id="GO:0031902">
    <property type="term" value="C:late endosome membrane"/>
    <property type="evidence" value="ECO:0007669"/>
    <property type="project" value="InterPro"/>
</dbReference>
<accession>A0A642VCT9</accession>
<dbReference type="AlphaFoldDB" id="A0A642VCT9"/>
<dbReference type="GO" id="GO:0045121">
    <property type="term" value="C:membrane raft"/>
    <property type="evidence" value="ECO:0007669"/>
    <property type="project" value="InterPro"/>
</dbReference>
<evidence type="ECO:0000313" key="6">
    <source>
        <dbReference type="EMBL" id="KAA8917095.1"/>
    </source>
</evidence>
<keyword evidence="5" id="KW-0449">Lipoprotein</keyword>
<evidence type="ECO:0000256" key="1">
    <source>
        <dbReference type="ARBA" id="ARBA00004308"/>
    </source>
</evidence>
<evidence type="ECO:0000256" key="2">
    <source>
        <dbReference type="ARBA" id="ARBA00022707"/>
    </source>
</evidence>
<dbReference type="GO" id="GO:0071986">
    <property type="term" value="C:Ragulator complex"/>
    <property type="evidence" value="ECO:0007669"/>
    <property type="project" value="InterPro"/>
</dbReference>
<dbReference type="GO" id="GO:0071230">
    <property type="term" value="P:cellular response to amino acid stimulus"/>
    <property type="evidence" value="ECO:0007669"/>
    <property type="project" value="InterPro"/>
</dbReference>
<protein>
    <submittedName>
        <fullName evidence="6">Uncharacterized protein</fullName>
    </submittedName>
</protein>
<proteinExistence type="predicted"/>
<dbReference type="GO" id="GO:0016197">
    <property type="term" value="P:endosomal transport"/>
    <property type="evidence" value="ECO:0007669"/>
    <property type="project" value="InterPro"/>
</dbReference>
<dbReference type="OrthoDB" id="10648688at2759"/>
<dbReference type="SMART" id="SM01262">
    <property type="entry name" value="LAMTOR"/>
    <property type="match status" value="1"/>
</dbReference>
<dbReference type="VEuPathDB" id="FungiDB:TRICI_000767"/>
<dbReference type="GO" id="GO:0001919">
    <property type="term" value="P:regulation of receptor recycling"/>
    <property type="evidence" value="ECO:0007669"/>
    <property type="project" value="InterPro"/>
</dbReference>
<evidence type="ECO:0000256" key="5">
    <source>
        <dbReference type="ARBA" id="ARBA00023288"/>
    </source>
</evidence>
<name>A0A642VCT9_9ASCO</name>
<evidence type="ECO:0000256" key="4">
    <source>
        <dbReference type="ARBA" id="ARBA00023139"/>
    </source>
</evidence>
<keyword evidence="4" id="KW-0564">Palmitate</keyword>
<dbReference type="GO" id="GO:0032008">
    <property type="term" value="P:positive regulation of TOR signaling"/>
    <property type="evidence" value="ECO:0007669"/>
    <property type="project" value="InterPro"/>
</dbReference>
<sequence>MTFFTFFPESAHALDEQTPLLADSTSPTTTTQINNEQYDQAKREEILNDIVQFTGDNLIDVSSVSQPEIRTIGKSANEYKRVLAELKYAGSTGTSPSSTNASSVNSRTLLPKASASSNLSDSDKKWLNNLADGAVKAIKQEPTVHSVGTLILNFQD</sequence>
<evidence type="ECO:0000256" key="3">
    <source>
        <dbReference type="ARBA" id="ARBA00023136"/>
    </source>
</evidence>
<keyword evidence="7" id="KW-1185">Reference proteome</keyword>
<reference evidence="6" key="1">
    <citation type="journal article" date="2019" name="G3 (Bethesda)">
        <title>Genome Assemblies of Two Rare Opportunistic Yeast Pathogens: Diutina rugosa (syn. Candida rugosa) and Trichomonascus ciferrii (syn. Candida ciferrii).</title>
        <authorList>
            <person name="Mixao V."/>
            <person name="Saus E."/>
            <person name="Hansen A.P."/>
            <person name="Lass-Florl C."/>
            <person name="Gabaldon T."/>
        </authorList>
    </citation>
    <scope>NUCLEOTIDE SEQUENCE</scope>
    <source>
        <strain evidence="6">CBS 4856</strain>
    </source>
</reference>
<dbReference type="Proteomes" id="UP000761534">
    <property type="component" value="Unassembled WGS sequence"/>
</dbReference>